<sequence length="508" mass="54697">MFQRKESALNAKTSTPLFLRGWQRGVALWAVVIAVNLIGDGLAYAFLLKDQSATACSVASTFPLAPHLDGGDALSAWWDAVRIWVPCERLTAGSPPFSIEDFELAATLAALATAVCAGPFIWFLMHTWFARYDEFRNSLKDGALCAYLERFWARRLISELSDRGLIAKASDEEDENSWRTAAAANPSVCQYVFKAIYHSQYGLSAFLTPFVLLVAISFGSAVLVARMRGCMTVGADCSAFLFGHEAPVAISAISGAFMFAVGDSVRCIRQRSLTVSDAYWYALRLFLAVPVGLAVAPSADPKFAQTALAFGLALFPLNDFLKVIRRFAYPQWQPNDADENGDKLLQLGGVTIPLAATFAAEGIYSTEQLATTDPVLLSIRTGLPFRFMLSLGAQAVVRRHLGPQAGKLLDIGLADAPSILDVVRALDAPAGTAGLRARSPDAIIQSAVRQLGGSDTSALNAAVIEMKFRQIAAEALTHFLDQAVPLETRPDQPAEPTMRDTDAVPAAG</sequence>
<accession>A0A4P8IVA2</accession>
<dbReference type="EMBL" id="CP040077">
    <property type="protein sequence ID" value="QCP49799.1"/>
    <property type="molecule type" value="Genomic_DNA"/>
</dbReference>
<evidence type="ECO:0000313" key="4">
    <source>
        <dbReference type="Proteomes" id="UP000298656"/>
    </source>
</evidence>
<protein>
    <submittedName>
        <fullName evidence="3">Uncharacterized protein</fullName>
    </submittedName>
</protein>
<evidence type="ECO:0000256" key="2">
    <source>
        <dbReference type="SAM" id="Phobius"/>
    </source>
</evidence>
<evidence type="ECO:0000256" key="1">
    <source>
        <dbReference type="SAM" id="MobiDB-lite"/>
    </source>
</evidence>
<evidence type="ECO:0000313" key="3">
    <source>
        <dbReference type="EMBL" id="QCP49799.1"/>
    </source>
</evidence>
<dbReference type="AlphaFoldDB" id="A0A4P8IVA2"/>
<dbReference type="OrthoDB" id="6982557at2"/>
<organism evidence="3 4">
    <name type="scientific">Trinickia violacea</name>
    <dbReference type="NCBI Taxonomy" id="2571746"/>
    <lineage>
        <taxon>Bacteria</taxon>
        <taxon>Pseudomonadati</taxon>
        <taxon>Pseudomonadota</taxon>
        <taxon>Betaproteobacteria</taxon>
        <taxon>Burkholderiales</taxon>
        <taxon>Burkholderiaceae</taxon>
        <taxon>Trinickia</taxon>
    </lineage>
</organism>
<dbReference type="KEGG" id="tvl:FAZ95_11815"/>
<keyword evidence="2" id="KW-0812">Transmembrane</keyword>
<feature type="region of interest" description="Disordered" evidence="1">
    <location>
        <begin position="487"/>
        <end position="508"/>
    </location>
</feature>
<keyword evidence="2" id="KW-1133">Transmembrane helix</keyword>
<feature type="transmembrane region" description="Helical" evidence="2">
    <location>
        <begin position="26"/>
        <end position="47"/>
    </location>
</feature>
<name>A0A4P8IVA2_9BURK</name>
<proteinExistence type="predicted"/>
<feature type="transmembrane region" description="Helical" evidence="2">
    <location>
        <begin position="246"/>
        <end position="266"/>
    </location>
</feature>
<dbReference type="Proteomes" id="UP000298656">
    <property type="component" value="Chromosome 1"/>
</dbReference>
<keyword evidence="2" id="KW-0472">Membrane</keyword>
<gene>
    <name evidence="3" type="ORF">FAZ95_11815</name>
</gene>
<keyword evidence="4" id="KW-1185">Reference proteome</keyword>
<reference evidence="3 4" key="1">
    <citation type="submission" date="2019-05" db="EMBL/GenBank/DDBJ databases">
        <title>Burkholderia sp. DHOD12, isolated from subtropical forest soil.</title>
        <authorList>
            <person name="Gao Z.-H."/>
            <person name="Qiu L.-H."/>
        </authorList>
    </citation>
    <scope>NUCLEOTIDE SEQUENCE [LARGE SCALE GENOMIC DNA]</scope>
    <source>
        <strain evidence="3 4">DHOD12</strain>
    </source>
</reference>
<dbReference type="RefSeq" id="WP_137332623.1">
    <property type="nucleotide sequence ID" value="NZ_CP040077.1"/>
</dbReference>
<feature type="compositionally biased region" description="Basic and acidic residues" evidence="1">
    <location>
        <begin position="488"/>
        <end position="502"/>
    </location>
</feature>
<feature type="transmembrane region" description="Helical" evidence="2">
    <location>
        <begin position="203"/>
        <end position="226"/>
    </location>
</feature>
<feature type="transmembrane region" description="Helical" evidence="2">
    <location>
        <begin position="104"/>
        <end position="130"/>
    </location>
</feature>